<feature type="region of interest" description="Disordered" evidence="1">
    <location>
        <begin position="132"/>
        <end position="151"/>
    </location>
</feature>
<dbReference type="Proteomes" id="UP001222325">
    <property type="component" value="Unassembled WGS sequence"/>
</dbReference>
<protein>
    <submittedName>
        <fullName evidence="2">Uncharacterized protein</fullName>
    </submittedName>
</protein>
<sequence>MQAVYSTTTDVKIHKAIRREWASFEAWLYDQRRRLEYRQNEILAAAQRKRGKMKQADITQQIRALQEEFMDVARGEWLARVRQSQLHLEHWVMTPDEKLMLQQALAWTQRDMVDAYVKEQEEMGAMYQRVDPGTLGTQEAPDPQSPSRFMHPRVTENTPAYARWATELAKINGAASSSHRPPTSPYKPAKSPRSVELPALPLYFVGALLQGTDVDAVTEAEVEHFALRASEDKIREYYAEACDATLHFQRLLPTLEPAQREEAQEGFERHMRDLASGKEREWKAMTVAELRKQQASELERRAAQQRVMRPSPPRRRRERPRQAYSEWDYVDDYDTLQPPQDYHADMHRSPQYRSPQYRNPQDDYFQEYQSPRREYRETYQSPLLDSSVGTYQSPRHVRRQPMPNEGFAVSPPVDGYSRLRRRNAVHRAEEYELSPQYGYDLPASIPYDELPPHPQQPNIGRKGSALTRWISNLGALLPRRKYQSEMRTISSFDWMPAEPENHAPEKNSKSAKAKPSKKDRRPPEYQSYQEPGWGESGEYAGEYPEVYSDEEFPMRKKSRWREKLFFGRKRKNRSPTASDIGWADPDSD</sequence>
<proteinExistence type="predicted"/>
<feature type="compositionally biased region" description="Basic residues" evidence="1">
    <location>
        <begin position="509"/>
        <end position="520"/>
    </location>
</feature>
<feature type="region of interest" description="Disordered" evidence="1">
    <location>
        <begin position="172"/>
        <end position="193"/>
    </location>
</feature>
<feature type="region of interest" description="Disordered" evidence="1">
    <location>
        <begin position="565"/>
        <end position="588"/>
    </location>
</feature>
<feature type="compositionally biased region" description="Basic and acidic residues" evidence="1">
    <location>
        <begin position="499"/>
        <end position="508"/>
    </location>
</feature>
<feature type="region of interest" description="Disordered" evidence="1">
    <location>
        <begin position="493"/>
        <end position="540"/>
    </location>
</feature>
<name>A0AAD6XSL4_9AGAR</name>
<keyword evidence="3" id="KW-1185">Reference proteome</keyword>
<feature type="region of interest" description="Disordered" evidence="1">
    <location>
        <begin position="293"/>
        <end position="362"/>
    </location>
</feature>
<accession>A0AAD6XSL4</accession>
<dbReference type="EMBL" id="JARJCN010000011">
    <property type="protein sequence ID" value="KAJ7096641.1"/>
    <property type="molecule type" value="Genomic_DNA"/>
</dbReference>
<feature type="compositionally biased region" description="Basic and acidic residues" evidence="1">
    <location>
        <begin position="293"/>
        <end position="302"/>
    </location>
</feature>
<comment type="caution">
    <text evidence="2">The sequence shown here is derived from an EMBL/GenBank/DDBJ whole genome shotgun (WGS) entry which is preliminary data.</text>
</comment>
<reference evidence="2" key="1">
    <citation type="submission" date="2023-03" db="EMBL/GenBank/DDBJ databases">
        <title>Massive genome expansion in bonnet fungi (Mycena s.s.) driven by repeated elements and novel gene families across ecological guilds.</title>
        <authorList>
            <consortium name="Lawrence Berkeley National Laboratory"/>
            <person name="Harder C.B."/>
            <person name="Miyauchi S."/>
            <person name="Viragh M."/>
            <person name="Kuo A."/>
            <person name="Thoen E."/>
            <person name="Andreopoulos B."/>
            <person name="Lu D."/>
            <person name="Skrede I."/>
            <person name="Drula E."/>
            <person name="Henrissat B."/>
            <person name="Morin E."/>
            <person name="Kohler A."/>
            <person name="Barry K."/>
            <person name="LaButti K."/>
            <person name="Morin E."/>
            <person name="Salamov A."/>
            <person name="Lipzen A."/>
            <person name="Mereny Z."/>
            <person name="Hegedus B."/>
            <person name="Baldrian P."/>
            <person name="Stursova M."/>
            <person name="Weitz H."/>
            <person name="Taylor A."/>
            <person name="Grigoriev I.V."/>
            <person name="Nagy L.G."/>
            <person name="Martin F."/>
            <person name="Kauserud H."/>
        </authorList>
    </citation>
    <scope>NUCLEOTIDE SEQUENCE</scope>
    <source>
        <strain evidence="2">CBHHK173m</strain>
    </source>
</reference>
<gene>
    <name evidence="2" type="ORF">B0H15DRAFT_51601</name>
</gene>
<feature type="region of interest" description="Disordered" evidence="1">
    <location>
        <begin position="394"/>
        <end position="413"/>
    </location>
</feature>
<evidence type="ECO:0000313" key="3">
    <source>
        <dbReference type="Proteomes" id="UP001222325"/>
    </source>
</evidence>
<dbReference type="AlphaFoldDB" id="A0AAD6XSL4"/>
<evidence type="ECO:0000313" key="2">
    <source>
        <dbReference type="EMBL" id="KAJ7096641.1"/>
    </source>
</evidence>
<evidence type="ECO:0000256" key="1">
    <source>
        <dbReference type="SAM" id="MobiDB-lite"/>
    </source>
</evidence>
<organism evidence="2 3">
    <name type="scientific">Mycena belliarum</name>
    <dbReference type="NCBI Taxonomy" id="1033014"/>
    <lineage>
        <taxon>Eukaryota</taxon>
        <taxon>Fungi</taxon>
        <taxon>Dikarya</taxon>
        <taxon>Basidiomycota</taxon>
        <taxon>Agaricomycotina</taxon>
        <taxon>Agaricomycetes</taxon>
        <taxon>Agaricomycetidae</taxon>
        <taxon>Agaricales</taxon>
        <taxon>Marasmiineae</taxon>
        <taxon>Mycenaceae</taxon>
        <taxon>Mycena</taxon>
    </lineage>
</organism>